<dbReference type="Pfam" id="PF00076">
    <property type="entry name" value="RRM_1"/>
    <property type="match status" value="1"/>
</dbReference>
<dbReference type="Proteomes" id="UP001419268">
    <property type="component" value="Unassembled WGS sequence"/>
</dbReference>
<dbReference type="GO" id="GO:0008143">
    <property type="term" value="F:poly(A) binding"/>
    <property type="evidence" value="ECO:0007669"/>
    <property type="project" value="InterPro"/>
</dbReference>
<sequence length="711" mass="79340">MADPDPVEDRTFRVSFSADGAAKLRECVRGKLKEFMGDYTDDTLVEYVVVLLRNGRRKEEAKNELNVFLGDDTDSFVSWLWSHLSSSLDLYVQHTEPYLQEATKRNGLVEHQATQNDSYRGDSNFEREKFLKESKSRRNREWKGLVRDVAEPQPLRSSEVENFYFEEKIRQKTSRVKRSHSPQSPTRKKRSYQDDKQLRKRELASHPIVSAPRRLLQFAVRDAVGTLRPSSSKMEPALKRLRSVVSTATEYPSHNDQYHGMRSSGRLPSAVAIAVRAAAEAAEDVSKNRSSGNVFDRLGHTTDASEMTNQSLGFQTNDVEIGEVEEYDQMAGESCNFVPRNEYGTGRQLSGKIPMADENDFKSYDYGSDNDGYDNNVINHRGVDNSLADPSRGNKDEDTLMVQYSVAHNTDELVKRARVKDQKSPPATGNRKIVNISVNVNTWKPPVHYQGSEHIREKENMIVNKGKEAAASKPLNLVKESNHMVLPTKESEKLSMIVQKEPSKTASSVAVTGSVFTSRPLEDADSRTIFVSNVHFAATKDTLSRHVNKFGDVLKVTIVTDAATGQPKGSAYVEFTHKEAAEHALSLDGTSFMSRILKVVKKSAAYQEASNMVCWPRLARASPYTGRFVRGNFLRSFPGAFRSRQPIKAGARSLQWKRDAQTAPTTENTVNVQLGAVGASSISAVPSPTARSLTYVRKESKPDGDAGGMKV</sequence>
<dbReference type="Gene3D" id="1.20.1390.10">
    <property type="entry name" value="PWI domain"/>
    <property type="match status" value="1"/>
</dbReference>
<feature type="compositionally biased region" description="Basic residues" evidence="2">
    <location>
        <begin position="171"/>
        <end position="190"/>
    </location>
</feature>
<organism evidence="4 5">
    <name type="scientific">Stephania cephalantha</name>
    <dbReference type="NCBI Taxonomy" id="152367"/>
    <lineage>
        <taxon>Eukaryota</taxon>
        <taxon>Viridiplantae</taxon>
        <taxon>Streptophyta</taxon>
        <taxon>Embryophyta</taxon>
        <taxon>Tracheophyta</taxon>
        <taxon>Spermatophyta</taxon>
        <taxon>Magnoliopsida</taxon>
        <taxon>Ranunculales</taxon>
        <taxon>Menispermaceae</taxon>
        <taxon>Menispermoideae</taxon>
        <taxon>Cissampelideae</taxon>
        <taxon>Stephania</taxon>
    </lineage>
</organism>
<evidence type="ECO:0000259" key="3">
    <source>
        <dbReference type="PROSITE" id="PS50102"/>
    </source>
</evidence>
<evidence type="ECO:0000256" key="2">
    <source>
        <dbReference type="SAM" id="MobiDB-lite"/>
    </source>
</evidence>
<dbReference type="SMART" id="SM00360">
    <property type="entry name" value="RRM"/>
    <property type="match status" value="1"/>
</dbReference>
<dbReference type="PANTHER" id="PTHR14738:SF32">
    <property type="entry name" value="RNA BINDING (RRM_RBD_RNP MOTIFS) FAMILY PROTEIN"/>
    <property type="match status" value="1"/>
</dbReference>
<dbReference type="EMBL" id="JBBNAG010000002">
    <property type="protein sequence ID" value="KAK9157763.1"/>
    <property type="molecule type" value="Genomic_DNA"/>
</dbReference>
<dbReference type="InterPro" id="IPR012677">
    <property type="entry name" value="Nucleotide-bd_a/b_plait_sf"/>
</dbReference>
<dbReference type="Pfam" id="PF01480">
    <property type="entry name" value="PWI"/>
    <property type="match status" value="1"/>
</dbReference>
<dbReference type="InterPro" id="IPR040366">
    <property type="entry name" value="Nab2/ZC3H14"/>
</dbReference>
<dbReference type="InterPro" id="IPR002483">
    <property type="entry name" value="PWI_dom"/>
</dbReference>
<feature type="domain" description="RRM" evidence="3">
    <location>
        <begin position="527"/>
        <end position="604"/>
    </location>
</feature>
<comment type="caution">
    <text evidence="4">The sequence shown here is derived from an EMBL/GenBank/DDBJ whole genome shotgun (WGS) entry which is preliminary data.</text>
</comment>
<dbReference type="GO" id="GO:0005737">
    <property type="term" value="C:cytoplasm"/>
    <property type="evidence" value="ECO:0007669"/>
    <property type="project" value="TreeGrafter"/>
</dbReference>
<gene>
    <name evidence="4" type="ORF">Scep_004337</name>
</gene>
<keyword evidence="5" id="KW-1185">Reference proteome</keyword>
<evidence type="ECO:0000256" key="1">
    <source>
        <dbReference type="PROSITE-ProRule" id="PRU00176"/>
    </source>
</evidence>
<protein>
    <recommendedName>
        <fullName evidence="3">RRM domain-containing protein</fullName>
    </recommendedName>
</protein>
<dbReference type="InterPro" id="IPR035979">
    <property type="entry name" value="RBD_domain_sf"/>
</dbReference>
<accession>A0AAP0PVC0</accession>
<dbReference type="InterPro" id="IPR000504">
    <property type="entry name" value="RRM_dom"/>
</dbReference>
<keyword evidence="1" id="KW-0694">RNA-binding</keyword>
<dbReference type="GO" id="GO:0043488">
    <property type="term" value="P:regulation of mRNA stability"/>
    <property type="evidence" value="ECO:0007669"/>
    <property type="project" value="InterPro"/>
</dbReference>
<dbReference type="FunFam" id="1.20.1390.10:FF:000005">
    <property type="entry name" value="RNA binding (RRM/RBD/RNP motifs) family protein"/>
    <property type="match status" value="1"/>
</dbReference>
<evidence type="ECO:0000313" key="5">
    <source>
        <dbReference type="Proteomes" id="UP001419268"/>
    </source>
</evidence>
<feature type="region of interest" description="Disordered" evidence="2">
    <location>
        <begin position="171"/>
        <end position="206"/>
    </location>
</feature>
<dbReference type="AlphaFoldDB" id="A0AAP0PVC0"/>
<proteinExistence type="predicted"/>
<reference evidence="4 5" key="1">
    <citation type="submission" date="2024-01" db="EMBL/GenBank/DDBJ databases">
        <title>Genome assemblies of Stephania.</title>
        <authorList>
            <person name="Yang L."/>
        </authorList>
    </citation>
    <scope>NUCLEOTIDE SEQUENCE [LARGE SCALE GENOMIC DNA]</scope>
    <source>
        <strain evidence="4">JXDWG</strain>
        <tissue evidence="4">Leaf</tissue>
    </source>
</reference>
<dbReference type="PANTHER" id="PTHR14738">
    <property type="entry name" value="ZINC FINGER CCCH DOMAIN-CONTAINING PROTEIN 14"/>
    <property type="match status" value="1"/>
</dbReference>
<evidence type="ECO:0000313" key="4">
    <source>
        <dbReference type="EMBL" id="KAK9157763.1"/>
    </source>
</evidence>
<dbReference type="SUPFAM" id="SSF54928">
    <property type="entry name" value="RNA-binding domain, RBD"/>
    <property type="match status" value="1"/>
</dbReference>
<dbReference type="GO" id="GO:0005634">
    <property type="term" value="C:nucleus"/>
    <property type="evidence" value="ECO:0007669"/>
    <property type="project" value="TreeGrafter"/>
</dbReference>
<dbReference type="Gene3D" id="3.30.70.330">
    <property type="match status" value="1"/>
</dbReference>
<name>A0AAP0PVC0_9MAGN</name>
<feature type="compositionally biased region" description="Basic and acidic residues" evidence="2">
    <location>
        <begin position="191"/>
        <end position="204"/>
    </location>
</feature>
<dbReference type="PROSITE" id="PS50102">
    <property type="entry name" value="RRM"/>
    <property type="match status" value="1"/>
</dbReference>